<gene>
    <name evidence="1" type="ORF">LPJ66_010737</name>
</gene>
<dbReference type="EMBL" id="JANBPG010002935">
    <property type="protein sequence ID" value="KAJ1884169.1"/>
    <property type="molecule type" value="Genomic_DNA"/>
</dbReference>
<dbReference type="Proteomes" id="UP001150581">
    <property type="component" value="Unassembled WGS sequence"/>
</dbReference>
<organism evidence="1 2">
    <name type="scientific">Kickxella alabastrina</name>
    <dbReference type="NCBI Taxonomy" id="61397"/>
    <lineage>
        <taxon>Eukaryota</taxon>
        <taxon>Fungi</taxon>
        <taxon>Fungi incertae sedis</taxon>
        <taxon>Zoopagomycota</taxon>
        <taxon>Kickxellomycotina</taxon>
        <taxon>Kickxellomycetes</taxon>
        <taxon>Kickxellales</taxon>
        <taxon>Kickxellaceae</taxon>
        <taxon>Kickxella</taxon>
    </lineage>
</organism>
<comment type="caution">
    <text evidence="1">The sequence shown here is derived from an EMBL/GenBank/DDBJ whole genome shotgun (WGS) entry which is preliminary data.</text>
</comment>
<feature type="non-terminal residue" evidence="1">
    <location>
        <position position="1"/>
    </location>
</feature>
<accession>A0ACC1I5R4</accession>
<evidence type="ECO:0000313" key="2">
    <source>
        <dbReference type="Proteomes" id="UP001150581"/>
    </source>
</evidence>
<sequence>GAAVPKLISVIEIVKRSHALCEELQVHSELSIGDTIRTPRSHLSAKPVEQSERPKAGLYASTAKPTSAPAPTSETEEPPAPSSKPKEMVWIQAKLTVSS</sequence>
<proteinExistence type="predicted"/>
<keyword evidence="2" id="KW-1185">Reference proteome</keyword>
<evidence type="ECO:0000313" key="1">
    <source>
        <dbReference type="EMBL" id="KAJ1884169.1"/>
    </source>
</evidence>
<name>A0ACC1I5R4_9FUNG</name>
<protein>
    <submittedName>
        <fullName evidence="1">Uncharacterized protein</fullName>
    </submittedName>
</protein>
<reference evidence="1" key="1">
    <citation type="submission" date="2022-07" db="EMBL/GenBank/DDBJ databases">
        <title>Phylogenomic reconstructions and comparative analyses of Kickxellomycotina fungi.</title>
        <authorList>
            <person name="Reynolds N.K."/>
            <person name="Stajich J.E."/>
            <person name="Barry K."/>
            <person name="Grigoriev I.V."/>
            <person name="Crous P."/>
            <person name="Smith M.E."/>
        </authorList>
    </citation>
    <scope>NUCLEOTIDE SEQUENCE</scope>
    <source>
        <strain evidence="1">Benny 63K</strain>
    </source>
</reference>